<dbReference type="NCBIfam" id="TIGR01484">
    <property type="entry name" value="HAD-SF-IIB"/>
    <property type="match status" value="1"/>
</dbReference>
<dbReference type="InterPro" id="IPR036412">
    <property type="entry name" value="HAD-like_sf"/>
</dbReference>
<sequence length="269" mass="29866">MDIKLIAIDIDGTLLNEKNELAQPTIDAISEARKNGVKIVLCTGRPLSGVQPYLDKLQISGGDEFAITFNGAMAQTLDGTVMVNHTITYEDFLETEMLSRKLNVNYQIETTDSIYTTNRDTNPYGIAESFLVRLPIKFRSPEEIPRDLVMSKAMFVDFPKNITEANKLIPDKLRKDMYVVQTEPFFIEMMNKQASKGKTLGELATQLNLTKDNVMAIGDQGNDLTMVDYAGFGVAMGNAIDEVKAAAQFITKPNTKDGVAFAINKYIND</sequence>
<dbReference type="SFLD" id="SFLDG01140">
    <property type="entry name" value="C2.B:_Phosphomannomutase_and_P"/>
    <property type="match status" value="1"/>
</dbReference>
<evidence type="ECO:0000313" key="1">
    <source>
        <dbReference type="EMBL" id="KRK88115.1"/>
    </source>
</evidence>
<dbReference type="CDD" id="cd07516">
    <property type="entry name" value="HAD_Pase"/>
    <property type="match status" value="1"/>
</dbReference>
<dbReference type="NCBIfam" id="TIGR00099">
    <property type="entry name" value="Cof-subfamily"/>
    <property type="match status" value="1"/>
</dbReference>
<comment type="caution">
    <text evidence="1">The sequence shown here is derived from an EMBL/GenBank/DDBJ whole genome shotgun (WGS) entry which is preliminary data.</text>
</comment>
<dbReference type="GO" id="GO:0000287">
    <property type="term" value="F:magnesium ion binding"/>
    <property type="evidence" value="ECO:0007669"/>
    <property type="project" value="TreeGrafter"/>
</dbReference>
<dbReference type="SFLD" id="SFLDG01144">
    <property type="entry name" value="C2.B.4:_PGP_Like"/>
    <property type="match status" value="1"/>
</dbReference>
<evidence type="ECO:0000313" key="2">
    <source>
        <dbReference type="Proteomes" id="UP000051581"/>
    </source>
</evidence>
<organism evidence="1 2">
    <name type="scientific">Lentilactobacillus sunkii DSM 19904</name>
    <dbReference type="NCBI Taxonomy" id="1423808"/>
    <lineage>
        <taxon>Bacteria</taxon>
        <taxon>Bacillati</taxon>
        <taxon>Bacillota</taxon>
        <taxon>Bacilli</taxon>
        <taxon>Lactobacillales</taxon>
        <taxon>Lactobacillaceae</taxon>
        <taxon>Lentilactobacillus</taxon>
    </lineage>
</organism>
<name>A0A0R1L330_9LACO</name>
<dbReference type="EMBL" id="AZEA01000012">
    <property type="protein sequence ID" value="KRK88115.1"/>
    <property type="molecule type" value="Genomic_DNA"/>
</dbReference>
<reference evidence="1 2" key="1">
    <citation type="journal article" date="2015" name="Genome Announc.">
        <title>Expanding the biotechnology potential of lactobacilli through comparative genomics of 213 strains and associated genera.</title>
        <authorList>
            <person name="Sun Z."/>
            <person name="Harris H.M."/>
            <person name="McCann A."/>
            <person name="Guo C."/>
            <person name="Argimon S."/>
            <person name="Zhang W."/>
            <person name="Yang X."/>
            <person name="Jeffery I.B."/>
            <person name="Cooney J.C."/>
            <person name="Kagawa T.F."/>
            <person name="Liu W."/>
            <person name="Song Y."/>
            <person name="Salvetti E."/>
            <person name="Wrobel A."/>
            <person name="Rasinkangas P."/>
            <person name="Parkhill J."/>
            <person name="Rea M.C."/>
            <person name="O'Sullivan O."/>
            <person name="Ritari J."/>
            <person name="Douillard F.P."/>
            <person name="Paul Ross R."/>
            <person name="Yang R."/>
            <person name="Briner A.E."/>
            <person name="Felis G.E."/>
            <person name="de Vos W.M."/>
            <person name="Barrangou R."/>
            <person name="Klaenhammer T.R."/>
            <person name="Caufield P.W."/>
            <person name="Cui Y."/>
            <person name="Zhang H."/>
            <person name="O'Toole P.W."/>
        </authorList>
    </citation>
    <scope>NUCLEOTIDE SEQUENCE [LARGE SCALE GENOMIC DNA]</scope>
    <source>
        <strain evidence="1 2">DSM 19904</strain>
    </source>
</reference>
<dbReference type="PATRIC" id="fig|1423808.3.peg.600"/>
<dbReference type="SUPFAM" id="SSF56784">
    <property type="entry name" value="HAD-like"/>
    <property type="match status" value="1"/>
</dbReference>
<dbReference type="PANTHER" id="PTHR10000">
    <property type="entry name" value="PHOSPHOSERINE PHOSPHATASE"/>
    <property type="match status" value="1"/>
</dbReference>
<dbReference type="InterPro" id="IPR006379">
    <property type="entry name" value="HAD-SF_hydro_IIB"/>
</dbReference>
<dbReference type="Pfam" id="PF08282">
    <property type="entry name" value="Hydrolase_3"/>
    <property type="match status" value="1"/>
</dbReference>
<dbReference type="AlphaFoldDB" id="A0A0R1L330"/>
<keyword evidence="2" id="KW-1185">Reference proteome</keyword>
<dbReference type="Gene3D" id="3.40.50.1000">
    <property type="entry name" value="HAD superfamily/HAD-like"/>
    <property type="match status" value="1"/>
</dbReference>
<dbReference type="RefSeq" id="WP_057825439.1">
    <property type="nucleotide sequence ID" value="NZ_AZEA01000012.1"/>
</dbReference>
<dbReference type="InterPro" id="IPR023214">
    <property type="entry name" value="HAD_sf"/>
</dbReference>
<protein>
    <submittedName>
        <fullName evidence="1">Cof family hydrolase</fullName>
    </submittedName>
</protein>
<dbReference type="NCBIfam" id="NF007806">
    <property type="entry name" value="PRK10513.1"/>
    <property type="match status" value="1"/>
</dbReference>
<proteinExistence type="predicted"/>
<keyword evidence="1" id="KW-0378">Hydrolase</keyword>
<dbReference type="Proteomes" id="UP000051581">
    <property type="component" value="Unassembled WGS sequence"/>
</dbReference>
<dbReference type="Gene3D" id="3.30.1240.10">
    <property type="match status" value="1"/>
</dbReference>
<dbReference type="InterPro" id="IPR000150">
    <property type="entry name" value="Cof"/>
</dbReference>
<dbReference type="SFLD" id="SFLDS00003">
    <property type="entry name" value="Haloacid_Dehalogenase"/>
    <property type="match status" value="1"/>
</dbReference>
<gene>
    <name evidence="1" type="ORF">FD17_GL000594</name>
</gene>
<dbReference type="PANTHER" id="PTHR10000:SF8">
    <property type="entry name" value="HAD SUPERFAMILY HYDROLASE-LIKE, TYPE 3"/>
    <property type="match status" value="1"/>
</dbReference>
<accession>A0A0R1L330</accession>
<dbReference type="GO" id="GO:0005829">
    <property type="term" value="C:cytosol"/>
    <property type="evidence" value="ECO:0007669"/>
    <property type="project" value="TreeGrafter"/>
</dbReference>
<dbReference type="PROSITE" id="PS01228">
    <property type="entry name" value="COF_1"/>
    <property type="match status" value="1"/>
</dbReference>
<dbReference type="GO" id="GO:0016791">
    <property type="term" value="F:phosphatase activity"/>
    <property type="evidence" value="ECO:0007669"/>
    <property type="project" value="UniProtKB-ARBA"/>
</dbReference>
<dbReference type="OrthoDB" id="9790031at2"/>